<gene>
    <name evidence="3" type="ORF">ACFP1K_16570</name>
</gene>
<comment type="caution">
    <text evidence="3">The sequence shown here is derived from an EMBL/GenBank/DDBJ whole genome shotgun (WGS) entry which is preliminary data.</text>
</comment>
<dbReference type="EMBL" id="JBHSRF010000021">
    <property type="protein sequence ID" value="MFC6082786.1"/>
    <property type="molecule type" value="Genomic_DNA"/>
</dbReference>
<evidence type="ECO:0000256" key="2">
    <source>
        <dbReference type="ARBA" id="ARBA00023002"/>
    </source>
</evidence>
<dbReference type="Gene3D" id="3.40.50.720">
    <property type="entry name" value="NAD(P)-binding Rossmann-like Domain"/>
    <property type="match status" value="1"/>
</dbReference>
<dbReference type="InterPro" id="IPR036291">
    <property type="entry name" value="NAD(P)-bd_dom_sf"/>
</dbReference>
<dbReference type="PANTHER" id="PTHR42760">
    <property type="entry name" value="SHORT-CHAIN DEHYDROGENASES/REDUCTASES FAMILY MEMBER"/>
    <property type="match status" value="1"/>
</dbReference>
<dbReference type="RefSeq" id="WP_380753595.1">
    <property type="nucleotide sequence ID" value="NZ_JBHSRF010000021.1"/>
</dbReference>
<sequence>MTVASDTQPAESRYAVYPSLRGKVAFVTGGSTGLGAEFVASLAAQGVRVGFADIDDEGAGRLLDKLAGTGCPEPLYVRADVCDVDQLRAAVAAVEDGLGPVSVLVNNAANDVRQDIETVDVPEWDHGIAVNLRHHFFATRAVMAGMRSLGGGSVINLGSISAHVDFVGLPMYIASKAAIEGLTRTMARELGQDRIRVNCVVPGWVFTERQLTHWVTPEVREKLAQVQSLPDNVMPADVARLVLWLAADDSAMCTGQKWIVDGGWM</sequence>
<evidence type="ECO:0000313" key="3">
    <source>
        <dbReference type="EMBL" id="MFC6082786.1"/>
    </source>
</evidence>
<keyword evidence="2 3" id="KW-0560">Oxidoreductase</keyword>
<dbReference type="PRINTS" id="PR00080">
    <property type="entry name" value="SDRFAMILY"/>
</dbReference>
<dbReference type="Proteomes" id="UP001596137">
    <property type="component" value="Unassembled WGS sequence"/>
</dbReference>
<evidence type="ECO:0000256" key="1">
    <source>
        <dbReference type="ARBA" id="ARBA00006484"/>
    </source>
</evidence>
<dbReference type="EC" id="1.1.1.-" evidence="3"/>
<dbReference type="GO" id="GO:0016491">
    <property type="term" value="F:oxidoreductase activity"/>
    <property type="evidence" value="ECO:0007669"/>
    <property type="project" value="UniProtKB-KW"/>
</dbReference>
<reference evidence="4" key="1">
    <citation type="journal article" date="2019" name="Int. J. Syst. Evol. Microbiol.">
        <title>The Global Catalogue of Microorganisms (GCM) 10K type strain sequencing project: providing services to taxonomists for standard genome sequencing and annotation.</title>
        <authorList>
            <consortium name="The Broad Institute Genomics Platform"/>
            <consortium name="The Broad Institute Genome Sequencing Center for Infectious Disease"/>
            <person name="Wu L."/>
            <person name="Ma J."/>
        </authorList>
    </citation>
    <scope>NUCLEOTIDE SEQUENCE [LARGE SCALE GENOMIC DNA]</scope>
    <source>
        <strain evidence="4">JCM 30346</strain>
    </source>
</reference>
<organism evidence="3 4">
    <name type="scientific">Sphaerisporangium aureirubrum</name>
    <dbReference type="NCBI Taxonomy" id="1544736"/>
    <lineage>
        <taxon>Bacteria</taxon>
        <taxon>Bacillati</taxon>
        <taxon>Actinomycetota</taxon>
        <taxon>Actinomycetes</taxon>
        <taxon>Streptosporangiales</taxon>
        <taxon>Streptosporangiaceae</taxon>
        <taxon>Sphaerisporangium</taxon>
    </lineage>
</organism>
<dbReference type="PRINTS" id="PR00081">
    <property type="entry name" value="GDHRDH"/>
</dbReference>
<dbReference type="Pfam" id="PF13561">
    <property type="entry name" value="adh_short_C2"/>
    <property type="match status" value="1"/>
</dbReference>
<protein>
    <submittedName>
        <fullName evidence="3">SDR family NAD(P)-dependent oxidoreductase</fullName>
        <ecNumber evidence="3">1.1.1.-</ecNumber>
    </submittedName>
</protein>
<dbReference type="InterPro" id="IPR002347">
    <property type="entry name" value="SDR_fam"/>
</dbReference>
<comment type="similarity">
    <text evidence="1">Belongs to the short-chain dehydrogenases/reductases (SDR) family.</text>
</comment>
<accession>A0ABW1NHS7</accession>
<dbReference type="CDD" id="cd05233">
    <property type="entry name" value="SDR_c"/>
    <property type="match status" value="1"/>
</dbReference>
<keyword evidence="4" id="KW-1185">Reference proteome</keyword>
<evidence type="ECO:0000313" key="4">
    <source>
        <dbReference type="Proteomes" id="UP001596137"/>
    </source>
</evidence>
<proteinExistence type="inferred from homology"/>
<name>A0ABW1NHS7_9ACTN</name>
<dbReference type="SUPFAM" id="SSF51735">
    <property type="entry name" value="NAD(P)-binding Rossmann-fold domains"/>
    <property type="match status" value="1"/>
</dbReference>
<dbReference type="PANTHER" id="PTHR42760:SF133">
    <property type="entry name" value="3-OXOACYL-[ACYL-CARRIER-PROTEIN] REDUCTASE"/>
    <property type="match status" value="1"/>
</dbReference>